<feature type="transmembrane region" description="Helical" evidence="1">
    <location>
        <begin position="43"/>
        <end position="67"/>
    </location>
</feature>
<proteinExistence type="predicted"/>
<evidence type="ECO:0000256" key="1">
    <source>
        <dbReference type="SAM" id="Phobius"/>
    </source>
</evidence>
<evidence type="ECO:0000313" key="5">
    <source>
        <dbReference type="Proteomes" id="UP000009139"/>
    </source>
</evidence>
<keyword evidence="4" id="KW-1185">Reference proteome</keyword>
<organism evidence="2 4">
    <name type="scientific">Pyrococcus abyssi (strain GE5 / Orsay)</name>
    <dbReference type="NCBI Taxonomy" id="272844"/>
    <lineage>
        <taxon>Archaea</taxon>
        <taxon>Methanobacteriati</taxon>
        <taxon>Methanobacteriota</taxon>
        <taxon>Thermococci</taxon>
        <taxon>Thermococcales</taxon>
        <taxon>Thermococcaceae</taxon>
        <taxon>Pyrococcus</taxon>
    </lineage>
</organism>
<feature type="transmembrane region" description="Helical" evidence="1">
    <location>
        <begin position="331"/>
        <end position="350"/>
    </location>
</feature>
<keyword evidence="1" id="KW-0472">Membrane</keyword>
<dbReference type="AlphaFoldDB" id="Q9UZY2"/>
<dbReference type="RefSeq" id="WP_010868132.1">
    <property type="nucleotide sequence ID" value="NC_000868.1"/>
</dbReference>
<evidence type="ECO:0000313" key="4">
    <source>
        <dbReference type="Proteomes" id="UP000000810"/>
    </source>
</evidence>
<name>Q9UZY2_PYRAB</name>
<dbReference type="STRING" id="272844.PAB1697"/>
<dbReference type="EMBL" id="HE613800">
    <property type="protein sequence ID" value="CCE70422.1"/>
    <property type="molecule type" value="Genomic_DNA"/>
</dbReference>
<dbReference type="Proteomes" id="UP000000810">
    <property type="component" value="Chromosome"/>
</dbReference>
<sequence length="483" mass="54309">MIREVVRITYRELHYRMLRENLNISRNEKKLMDSLKWQGNIKLAVGLQSFAFLMFGFMIGLSIYMAPRELRGVLFAPNLIVPFIYSLYTTSLMVAYLRSGKVLEPLKALPIPKIGFIMSVLILVDVLPGFFLLLPSVLFLGGIVESLLGLGWLLLAILMGHSLALLLQVKFGGSYVGKGSLIKNLARAFGVLLMIGIYLLIQGIVQFVKRNVETLTPIFQEYDVVFPMSASTIYYPFKSLILLLAYAIPFAMLYLYGIRKLWESLEGEKVIGEVSLEYSIKPRALILSFLSKDFKMIFRRTQLLGGFLAPLYIGIWWIYNVAKSGFPLRMTALLMVAIGVFASITLDMSFKIELEGFEVLRSLPITKRKFLLTKGLLMSTLPLFLNLTIFCLAFTYNGLSSLYIAPLVLAPLLTSGIGMKYVGGKIRDVEMPNLTFFDGIVILLLNIIPIVVSAILVFAVSEPLSYIILDSIVIIGSLLIWRW</sequence>
<accession>Q9UZY2</accession>
<reference evidence="2" key="2">
    <citation type="journal article" date="2000" name="J. Mol. Biol.">
        <title>Archaeal homologs of eukaryotic methylation guide small nucleolar RNAs: lessons from the Pyrococcus genomes.</title>
        <authorList>
            <person name="Gaspin C."/>
            <person name="Cavaille J."/>
            <person name="Erauso G."/>
        </authorList>
    </citation>
    <scope>NUCLEOTIDE SEQUENCE</scope>
    <source>
        <strain evidence="2">Orsay</strain>
    </source>
</reference>
<dbReference type="HOGENOM" id="CLU_559770_0_0_2"/>
<evidence type="ECO:0000313" key="2">
    <source>
        <dbReference type="EMBL" id="CAB49924.1"/>
    </source>
</evidence>
<reference evidence="3 5" key="5">
    <citation type="journal article" date="2012" name="Curr. Microbiol.">
        <title>Re-annotation of two hyperthermophilic archaea Pyrococcus abyssi GE5 and Pyrococcus furiosus DSM 3638.</title>
        <authorList>
            <person name="Gao J."/>
            <person name="Wang J."/>
        </authorList>
    </citation>
    <scope>GENOME REANNOTATION</scope>
    <source>
        <strain evidence="3">GE5</strain>
        <strain evidence="5">GE5 / Orsay</strain>
    </source>
</reference>
<feature type="transmembrane region" description="Helical" evidence="1">
    <location>
        <begin position="434"/>
        <end position="458"/>
    </location>
</feature>
<feature type="transmembrane region" description="Helical" evidence="1">
    <location>
        <begin position="233"/>
        <end position="256"/>
    </location>
</feature>
<dbReference type="PIRSF" id="PIRSF018875">
    <property type="entry name" value="UCP018875_ABC_perm"/>
    <property type="match status" value="1"/>
</dbReference>
<feature type="transmembrane region" description="Helical" evidence="1">
    <location>
        <begin position="79"/>
        <end position="97"/>
    </location>
</feature>
<keyword evidence="1" id="KW-0812">Transmembrane</keyword>
<dbReference type="Pfam" id="PF09847">
    <property type="entry name" value="12TM_1"/>
    <property type="match status" value="1"/>
</dbReference>
<dbReference type="PATRIC" id="fig|272844.11.peg.1067"/>
<dbReference type="Proteomes" id="UP000009139">
    <property type="component" value="Chromosome"/>
</dbReference>
<feature type="transmembrane region" description="Helical" evidence="1">
    <location>
        <begin position="188"/>
        <end position="208"/>
    </location>
</feature>
<feature type="transmembrane region" description="Helical" evidence="1">
    <location>
        <begin position="371"/>
        <end position="396"/>
    </location>
</feature>
<feature type="transmembrane region" description="Helical" evidence="1">
    <location>
        <begin position="464"/>
        <end position="481"/>
    </location>
</feature>
<protein>
    <submittedName>
        <fullName evidence="2">Uncharacterized protein</fullName>
    </submittedName>
</protein>
<dbReference type="InterPro" id="IPR018646">
    <property type="entry name" value="12TM_1"/>
</dbReference>
<evidence type="ECO:0000313" key="3">
    <source>
        <dbReference type="EMBL" id="CCE70422.1"/>
    </source>
</evidence>
<dbReference type="PIR" id="G75077">
    <property type="entry name" value="G75077"/>
</dbReference>
<reference evidence="2" key="3">
    <citation type="journal article" date="2001" name="Genome Res.">
        <title>Genome evolution at the genus level: comparison of three complete genomes of hyperthermophilic archaea.</title>
        <authorList>
            <person name="Lecompte O."/>
            <person name="Ripp R."/>
            <person name="Puzos-Barbe V."/>
            <person name="Duprat S."/>
            <person name="Heilig R."/>
            <person name="Dietrich J."/>
            <person name="Thierry J.C."/>
            <person name="Poch O."/>
        </authorList>
    </citation>
    <scope>NUCLEOTIDE SEQUENCE</scope>
    <source>
        <strain evidence="2">Orsay</strain>
    </source>
</reference>
<dbReference type="OrthoDB" id="86095at2157"/>
<feature type="transmembrane region" description="Helical" evidence="1">
    <location>
        <begin position="301"/>
        <end position="319"/>
    </location>
</feature>
<feature type="transmembrane region" description="Helical" evidence="1">
    <location>
        <begin position="147"/>
        <end position="167"/>
    </location>
</feature>
<reference evidence="2 4" key="4">
    <citation type="journal article" date="2003" name="Mol. Microbiol.">
        <title>An integrated analysis of the genome of the hyperthermophilic archaeon Pyrococcus abyssi.</title>
        <authorList>
            <person name="Cohen G."/>
            <person name="Barbe V."/>
            <person name="Flament D."/>
            <person name="Galperin M."/>
            <person name="Heilig R."/>
            <person name="Ripp R."/>
            <person name="Lecompte O."/>
            <person name="Prieur D."/>
            <person name="Poch O."/>
            <person name="Quellerou J."/>
            <person name="Thierry J.C."/>
            <person name="Van der Oost J."/>
            <person name="Weissenbach J."/>
            <person name="Zivanovic Y."/>
            <person name="Forterre P."/>
        </authorList>
    </citation>
    <scope>NUCLEOTIDE SEQUENCE [LARGE SCALE GENOMIC DNA]</scope>
    <source>
        <strain evidence="4">GE5 / Orsay</strain>
        <strain evidence="2">Orsay</strain>
    </source>
</reference>
<gene>
    <name evidence="2" type="ordered locus">PAB1697</name>
</gene>
<feature type="transmembrane region" description="Helical" evidence="1">
    <location>
        <begin position="402"/>
        <end position="422"/>
    </location>
</feature>
<dbReference type="eggNOG" id="arCOG02444">
    <property type="taxonomic scope" value="Archaea"/>
</dbReference>
<feature type="transmembrane region" description="Helical" evidence="1">
    <location>
        <begin position="117"/>
        <end position="141"/>
    </location>
</feature>
<dbReference type="KEGG" id="pab:PAB1697"/>
<dbReference type="EMBL" id="AJ248286">
    <property type="protein sequence ID" value="CAB49924.1"/>
    <property type="molecule type" value="Genomic_DNA"/>
</dbReference>
<dbReference type="InterPro" id="IPR054100">
    <property type="entry name" value="12TM_1_arc"/>
</dbReference>
<reference evidence="2" key="1">
    <citation type="submission" date="1999-07" db="EMBL/GenBank/DDBJ databases">
        <authorList>
            <person name="Genoscope"/>
        </authorList>
    </citation>
    <scope>NUCLEOTIDE SEQUENCE</scope>
    <source>
        <strain evidence="2">Orsay</strain>
    </source>
</reference>
<keyword evidence="1" id="KW-1133">Transmembrane helix</keyword>